<dbReference type="RefSeq" id="WP_072985103.1">
    <property type="nucleotide sequence ID" value="NZ_FQZB01000004.1"/>
</dbReference>
<dbReference type="GO" id="GO:0046256">
    <property type="term" value="P:2,4,6-trinitrotoluene catabolic process"/>
    <property type="evidence" value="ECO:0007669"/>
    <property type="project" value="TreeGrafter"/>
</dbReference>
<accession>A0A1M6CXY2</accession>
<dbReference type="InterPro" id="IPR029479">
    <property type="entry name" value="Nitroreductase"/>
</dbReference>
<proteinExistence type="predicted"/>
<feature type="domain" description="Nitroreductase" evidence="2">
    <location>
        <begin position="8"/>
        <end position="154"/>
    </location>
</feature>
<dbReference type="EMBL" id="FQZB01000004">
    <property type="protein sequence ID" value="SHI65578.1"/>
    <property type="molecule type" value="Genomic_DNA"/>
</dbReference>
<keyword evidence="4" id="KW-1185">Reference proteome</keyword>
<evidence type="ECO:0000313" key="4">
    <source>
        <dbReference type="Proteomes" id="UP000184310"/>
    </source>
</evidence>
<dbReference type="PANTHER" id="PTHR23026">
    <property type="entry name" value="NADPH NITROREDUCTASE"/>
    <property type="match status" value="1"/>
</dbReference>
<dbReference type="InterPro" id="IPR050627">
    <property type="entry name" value="Nitroreductase/BluB"/>
</dbReference>
<evidence type="ECO:0000313" key="3">
    <source>
        <dbReference type="EMBL" id="SHI65578.1"/>
    </source>
</evidence>
<dbReference type="Pfam" id="PF00881">
    <property type="entry name" value="Nitroreductase"/>
    <property type="match status" value="1"/>
</dbReference>
<sequence length="173" mass="19580">MNQVLENILTRRSTRAFKNEQLKDEEVEVIVKAGLHAPSGMNRQTWQFTVVQNPETIEELAKVIRKLLNKNESYNFYGAPTLVMVSNDIDNTNGLADSSCALENMFLMANSLNIGSCWINQLKTICDNEEVRCILNSLEIPQNHIVWGIAALGYKATENNKENKITGVVKYFK</sequence>
<dbReference type="GO" id="GO:0046857">
    <property type="term" value="F:oxidoreductase activity, acting on other nitrogenous compounds as donors, with NAD or NADP as acceptor"/>
    <property type="evidence" value="ECO:0007669"/>
    <property type="project" value="TreeGrafter"/>
</dbReference>
<keyword evidence="1" id="KW-0520">NAD</keyword>
<dbReference type="Gene3D" id="3.40.109.10">
    <property type="entry name" value="NADH Oxidase"/>
    <property type="match status" value="1"/>
</dbReference>
<dbReference type="Proteomes" id="UP000184310">
    <property type="component" value="Unassembled WGS sequence"/>
</dbReference>
<dbReference type="AlphaFoldDB" id="A0A1M6CXY2"/>
<name>A0A1M6CXY2_9CLOT</name>
<evidence type="ECO:0000256" key="1">
    <source>
        <dbReference type="ARBA" id="ARBA00023027"/>
    </source>
</evidence>
<dbReference type="PANTHER" id="PTHR23026:SF125">
    <property type="entry name" value="OXYGEN-INSENSITIVE NAD(P)H NITROREDUCTASE"/>
    <property type="match status" value="1"/>
</dbReference>
<evidence type="ECO:0000259" key="2">
    <source>
        <dbReference type="Pfam" id="PF00881"/>
    </source>
</evidence>
<dbReference type="CDD" id="cd02136">
    <property type="entry name" value="PnbA_NfnB-like"/>
    <property type="match status" value="1"/>
</dbReference>
<organism evidence="3 4">
    <name type="scientific">Clostridium cavendishii DSM 21758</name>
    <dbReference type="NCBI Taxonomy" id="1121302"/>
    <lineage>
        <taxon>Bacteria</taxon>
        <taxon>Bacillati</taxon>
        <taxon>Bacillota</taxon>
        <taxon>Clostridia</taxon>
        <taxon>Eubacteriales</taxon>
        <taxon>Clostridiaceae</taxon>
        <taxon>Clostridium</taxon>
    </lineage>
</organism>
<dbReference type="InterPro" id="IPR000415">
    <property type="entry name" value="Nitroreductase-like"/>
</dbReference>
<dbReference type="SUPFAM" id="SSF55469">
    <property type="entry name" value="FMN-dependent nitroreductase-like"/>
    <property type="match status" value="1"/>
</dbReference>
<dbReference type="STRING" id="1121302.SAMN02745163_00578"/>
<protein>
    <submittedName>
        <fullName evidence="3">Nitroreductase</fullName>
    </submittedName>
</protein>
<dbReference type="GO" id="GO:0005829">
    <property type="term" value="C:cytosol"/>
    <property type="evidence" value="ECO:0007669"/>
    <property type="project" value="TreeGrafter"/>
</dbReference>
<gene>
    <name evidence="3" type="ORF">SAMN02745163_00578</name>
</gene>
<reference evidence="3 4" key="1">
    <citation type="submission" date="2016-11" db="EMBL/GenBank/DDBJ databases">
        <authorList>
            <person name="Jaros S."/>
            <person name="Januszkiewicz K."/>
            <person name="Wedrychowicz H."/>
        </authorList>
    </citation>
    <scope>NUCLEOTIDE SEQUENCE [LARGE SCALE GENOMIC DNA]</scope>
    <source>
        <strain evidence="3 4">DSM 21758</strain>
    </source>
</reference>
<dbReference type="OrthoDB" id="9783470at2"/>